<evidence type="ECO:0000313" key="8">
    <source>
        <dbReference type="Proteomes" id="UP000231493"/>
    </source>
</evidence>
<evidence type="ECO:0000313" key="4">
    <source>
        <dbReference type="EMBL" id="PIX35283.1"/>
    </source>
</evidence>
<dbReference type="InterPro" id="IPR012348">
    <property type="entry name" value="RNR-like"/>
</dbReference>
<dbReference type="InterPro" id="IPR007029">
    <property type="entry name" value="YHS_dom"/>
</dbReference>
<accession>A0A2M8CFE2</accession>
<reference evidence="4" key="2">
    <citation type="submission" date="2017-09" db="EMBL/GenBank/DDBJ databases">
        <title>Depth-based differentiation of microbial function through sediment-hosted aquifers and enrichment of novel symbionts in the deep terrestrial subsurface.</title>
        <authorList>
            <person name="Probst A.J."/>
            <person name="Ladd B."/>
            <person name="Jarett J.K."/>
            <person name="Geller-Mcgrath D.E."/>
            <person name="Sieber C.M.K."/>
            <person name="Emerson J.B."/>
            <person name="Anantharaman K."/>
            <person name="Thomas B.C."/>
            <person name="Malmstrom R."/>
            <person name="Stieglmeier M."/>
            <person name="Klingl A."/>
            <person name="Woyke T."/>
            <person name="Ryan C.M."/>
            <person name="Banfield J.F."/>
        </authorList>
    </citation>
    <scope>NUCLEOTIDE SEQUENCE</scope>
    <source>
        <strain evidence="4">CG_4_8_14_3_um_filter_34_18</strain>
    </source>
</reference>
<feature type="region of interest" description="Disordered" evidence="1">
    <location>
        <begin position="38"/>
        <end position="61"/>
    </location>
</feature>
<dbReference type="Pfam" id="PF04945">
    <property type="entry name" value="YHS"/>
    <property type="match status" value="1"/>
</dbReference>
<accession>A0A2M7KAW9</accession>
<dbReference type="GO" id="GO:0016491">
    <property type="term" value="F:oxidoreductase activity"/>
    <property type="evidence" value="ECO:0007669"/>
    <property type="project" value="InterPro"/>
</dbReference>
<dbReference type="SUPFAM" id="SSF47240">
    <property type="entry name" value="Ferritin-like"/>
    <property type="match status" value="1"/>
</dbReference>
<proteinExistence type="predicted"/>
<evidence type="ECO:0000313" key="5">
    <source>
        <dbReference type="EMBL" id="PJB57783.1"/>
    </source>
</evidence>
<feature type="domain" description="TRASH" evidence="2">
    <location>
        <begin position="6"/>
        <end position="42"/>
    </location>
</feature>
<reference evidence="7 8" key="3">
    <citation type="submission" date="2017-09" db="EMBL/GenBank/DDBJ databases">
        <title>Depth-based differentiation of microbial function through sediment-hosted aquifers and enrichment of novel symbionts in the deep terrestrial subsurface.</title>
        <authorList>
            <person name="Probst A.J."/>
            <person name="Ladd B."/>
            <person name="Jarett J.K."/>
            <person name="Geller-Mcgrath D.E."/>
            <person name="Sieber C.M."/>
            <person name="Emerson J.B."/>
            <person name="Anantharaman K."/>
            <person name="Thomas B.C."/>
            <person name="Malmstrom R."/>
            <person name="Stieglmeier M."/>
            <person name="Klingl A."/>
            <person name="Woyke T."/>
            <person name="Ryan C.M."/>
            <person name="Banfield J.F."/>
        </authorList>
    </citation>
    <scope>NUCLEOTIDE SEQUENCE [LARGE SCALE GENOMIC DNA]</scope>
    <source>
        <strain evidence="5">CG_4_9_14_3_um_filter_33_16</strain>
    </source>
</reference>
<reference evidence="3 6" key="1">
    <citation type="journal article" date="2016" name="Environ. Microbiol.">
        <title>Genomic resolution of a cold subsurface aquifer community provides metabolic insights for novel microbes adapted to high CO concentrations.</title>
        <authorList>
            <person name="Probst A.J."/>
            <person name="Castelle C.J."/>
            <person name="Singh A."/>
            <person name="Brown C.T."/>
            <person name="Anantharaman K."/>
            <person name="Sharon I."/>
            <person name="Hug L.A."/>
            <person name="Burstein D."/>
            <person name="Emerson J.B."/>
            <person name="Thomas B.C."/>
            <person name="Banfield J.F."/>
        </authorList>
    </citation>
    <scope>NUCLEOTIDE SEQUENCE [LARGE SCALE GENOMIC DNA]</scope>
    <source>
        <strain evidence="3">CG2_30_33_13</strain>
    </source>
</reference>
<comment type="caution">
    <text evidence="3">The sequence shown here is derived from an EMBL/GenBank/DDBJ whole genome shotgun (WGS) entry which is preliminary data.</text>
</comment>
<sequence length="61" mass="7314">MAKIQCAVCGMDIKKEKYGTEHEGKHYSFCSQDCQDEFESDPEEYLEKEEKEEKEEEEDWN</sequence>
<gene>
    <name evidence="3" type="ORF">AUK42_06835</name>
    <name evidence="5" type="ORF">CO097_01370</name>
    <name evidence="4" type="ORF">COZ58_00590</name>
</gene>
<evidence type="ECO:0000313" key="6">
    <source>
        <dbReference type="Proteomes" id="UP000182763"/>
    </source>
</evidence>
<dbReference type="Proteomes" id="UP000182763">
    <property type="component" value="Unassembled WGS sequence"/>
</dbReference>
<dbReference type="Gene3D" id="1.10.620.20">
    <property type="entry name" value="Ribonucleotide Reductase, subunit A"/>
    <property type="match status" value="1"/>
</dbReference>
<organism evidence="3 6">
    <name type="scientific">Candidatus Infernicultor aquiphilus</name>
    <dbReference type="NCBI Taxonomy" id="1805029"/>
    <lineage>
        <taxon>Bacteria</taxon>
        <taxon>Pseudomonadati</taxon>
        <taxon>Atribacterota</taxon>
        <taxon>Candidatus Phoenicimicrobiia</taxon>
        <taxon>Candidatus Pheonicimicrobiales</taxon>
        <taxon>Candidatus Phoenicimicrobiaceae</taxon>
        <taxon>Candidatus Infernicultor</taxon>
    </lineage>
</organism>
<dbReference type="Proteomes" id="UP000228560">
    <property type="component" value="Unassembled WGS sequence"/>
</dbReference>
<evidence type="ECO:0000259" key="2">
    <source>
        <dbReference type="SMART" id="SM00746"/>
    </source>
</evidence>
<dbReference type="SMART" id="SM00746">
    <property type="entry name" value="TRASH"/>
    <property type="match status" value="1"/>
</dbReference>
<dbReference type="STRING" id="1805029.AUK42_06835"/>
<evidence type="ECO:0000256" key="1">
    <source>
        <dbReference type="SAM" id="MobiDB-lite"/>
    </source>
</evidence>
<dbReference type="EMBL" id="PFTV01000034">
    <property type="protein sequence ID" value="PJB57783.1"/>
    <property type="molecule type" value="Genomic_DNA"/>
</dbReference>
<accession>A0A1J5GKT2</accession>
<protein>
    <submittedName>
        <fullName evidence="4">Transcriptional regulator</fullName>
    </submittedName>
</protein>
<dbReference type="AlphaFoldDB" id="A0A1J5GKT2"/>
<evidence type="ECO:0000313" key="3">
    <source>
        <dbReference type="EMBL" id="OIP67616.1"/>
    </source>
</evidence>
<evidence type="ECO:0000313" key="7">
    <source>
        <dbReference type="Proteomes" id="UP000228560"/>
    </source>
</evidence>
<dbReference type="InterPro" id="IPR011017">
    <property type="entry name" value="TRASH_dom"/>
</dbReference>
<dbReference type="EMBL" id="MNYY01000135">
    <property type="protein sequence ID" value="OIP67616.1"/>
    <property type="molecule type" value="Genomic_DNA"/>
</dbReference>
<dbReference type="EMBL" id="PFIP01000012">
    <property type="protein sequence ID" value="PIX35283.1"/>
    <property type="molecule type" value="Genomic_DNA"/>
</dbReference>
<name>A0A1J5GKT2_9BACT</name>
<dbReference type="InterPro" id="IPR009078">
    <property type="entry name" value="Ferritin-like_SF"/>
</dbReference>
<dbReference type="Proteomes" id="UP000231493">
    <property type="component" value="Unassembled WGS sequence"/>
</dbReference>